<proteinExistence type="predicted"/>
<dbReference type="InterPro" id="IPR050498">
    <property type="entry name" value="Ycf3"/>
</dbReference>
<dbReference type="PROSITE" id="PS50005">
    <property type="entry name" value="TPR"/>
    <property type="match status" value="3"/>
</dbReference>
<dbReference type="PROSITE" id="PS50293">
    <property type="entry name" value="TPR_REGION"/>
    <property type="match status" value="1"/>
</dbReference>
<dbReference type="InterPro" id="IPR011990">
    <property type="entry name" value="TPR-like_helical_dom_sf"/>
</dbReference>
<dbReference type="Gene3D" id="1.25.40.10">
    <property type="entry name" value="Tetratricopeptide repeat domain"/>
    <property type="match status" value="2"/>
</dbReference>
<dbReference type="Proteomes" id="UP000823632">
    <property type="component" value="Unassembled WGS sequence"/>
</dbReference>
<organism evidence="4 5">
    <name type="scientific">Candidatus Scatousia excrementipullorum</name>
    <dbReference type="NCBI Taxonomy" id="2840936"/>
    <lineage>
        <taxon>Bacteria</taxon>
        <taxon>Candidatus Scatousia</taxon>
    </lineage>
</organism>
<dbReference type="EMBL" id="JADIND010000031">
    <property type="protein sequence ID" value="MBO8430019.1"/>
    <property type="molecule type" value="Genomic_DNA"/>
</dbReference>
<dbReference type="InterPro" id="IPR019734">
    <property type="entry name" value="TPR_rpt"/>
</dbReference>
<protein>
    <submittedName>
        <fullName evidence="4">Tetratricopeptide repeat protein</fullName>
    </submittedName>
</protein>
<feature type="repeat" description="TPR" evidence="3">
    <location>
        <begin position="115"/>
        <end position="148"/>
    </location>
</feature>
<evidence type="ECO:0000256" key="2">
    <source>
        <dbReference type="ARBA" id="ARBA00022803"/>
    </source>
</evidence>
<keyword evidence="1" id="KW-0677">Repeat</keyword>
<evidence type="ECO:0000256" key="1">
    <source>
        <dbReference type="ARBA" id="ARBA00022737"/>
    </source>
</evidence>
<gene>
    <name evidence="4" type="ORF">IAC76_01395</name>
</gene>
<dbReference type="Pfam" id="PF13181">
    <property type="entry name" value="TPR_8"/>
    <property type="match status" value="1"/>
</dbReference>
<dbReference type="SMART" id="SM00028">
    <property type="entry name" value="TPR"/>
    <property type="match status" value="4"/>
</dbReference>
<dbReference type="AlphaFoldDB" id="A0A9D9DRM5"/>
<evidence type="ECO:0000256" key="3">
    <source>
        <dbReference type="PROSITE-ProRule" id="PRU00339"/>
    </source>
</evidence>
<sequence length="164" mass="18848">MDTENHDYKYYTDIGINETNKGNFDEAIEALDKAIELKPDFALAYFSKAIAFHNKLELEEAYENYTKAIEINPKMIDAYFNLAQVILARKPATDDDLKEALKNLEKAVELDEKFTDAYYYIGVIKKNLEDYKGAISALDKSIALEPNAVYSRALKKLIQQKYLK</sequence>
<dbReference type="GO" id="GO:0009279">
    <property type="term" value="C:cell outer membrane"/>
    <property type="evidence" value="ECO:0007669"/>
    <property type="project" value="TreeGrafter"/>
</dbReference>
<feature type="repeat" description="TPR" evidence="3">
    <location>
        <begin position="8"/>
        <end position="41"/>
    </location>
</feature>
<evidence type="ECO:0000313" key="5">
    <source>
        <dbReference type="Proteomes" id="UP000823632"/>
    </source>
</evidence>
<reference evidence="4" key="2">
    <citation type="journal article" date="2021" name="PeerJ">
        <title>Extensive microbial diversity within the chicken gut microbiome revealed by metagenomics and culture.</title>
        <authorList>
            <person name="Gilroy R."/>
            <person name="Ravi A."/>
            <person name="Getino M."/>
            <person name="Pursley I."/>
            <person name="Horton D.L."/>
            <person name="Alikhan N.F."/>
            <person name="Baker D."/>
            <person name="Gharbi K."/>
            <person name="Hall N."/>
            <person name="Watson M."/>
            <person name="Adriaenssens E.M."/>
            <person name="Foster-Nyarko E."/>
            <person name="Jarju S."/>
            <person name="Secka A."/>
            <person name="Antonio M."/>
            <person name="Oren A."/>
            <person name="Chaudhuri R.R."/>
            <person name="La Ragione R."/>
            <person name="Hildebrand F."/>
            <person name="Pallen M.J."/>
        </authorList>
    </citation>
    <scope>NUCLEOTIDE SEQUENCE</scope>
    <source>
        <strain evidence="4">10192</strain>
    </source>
</reference>
<dbReference type="PANTHER" id="PTHR44858:SF1">
    <property type="entry name" value="UDP-N-ACETYLGLUCOSAMINE--PEPTIDE N-ACETYLGLUCOSAMINYLTRANSFERASE SPINDLY-RELATED"/>
    <property type="match status" value="1"/>
</dbReference>
<reference evidence="4" key="1">
    <citation type="submission" date="2020-10" db="EMBL/GenBank/DDBJ databases">
        <authorList>
            <person name="Gilroy R."/>
        </authorList>
    </citation>
    <scope>NUCLEOTIDE SEQUENCE</scope>
    <source>
        <strain evidence="4">10192</strain>
    </source>
</reference>
<dbReference type="SUPFAM" id="SSF48452">
    <property type="entry name" value="TPR-like"/>
    <property type="match status" value="1"/>
</dbReference>
<dbReference type="Pfam" id="PF13414">
    <property type="entry name" value="TPR_11"/>
    <property type="match status" value="2"/>
</dbReference>
<evidence type="ECO:0000313" key="4">
    <source>
        <dbReference type="EMBL" id="MBO8430019.1"/>
    </source>
</evidence>
<dbReference type="PANTHER" id="PTHR44858">
    <property type="entry name" value="TETRATRICOPEPTIDE REPEAT PROTEIN 6"/>
    <property type="match status" value="1"/>
</dbReference>
<name>A0A9D9DRM5_9BACT</name>
<feature type="repeat" description="TPR" evidence="3">
    <location>
        <begin position="42"/>
        <end position="75"/>
    </location>
</feature>
<comment type="caution">
    <text evidence="4">The sequence shown here is derived from an EMBL/GenBank/DDBJ whole genome shotgun (WGS) entry which is preliminary data.</text>
</comment>
<dbReference type="GO" id="GO:0046813">
    <property type="term" value="P:receptor-mediated virion attachment to host cell"/>
    <property type="evidence" value="ECO:0007669"/>
    <property type="project" value="TreeGrafter"/>
</dbReference>
<keyword evidence="2 3" id="KW-0802">TPR repeat</keyword>
<accession>A0A9D9DRM5</accession>